<evidence type="ECO:0000313" key="4">
    <source>
        <dbReference type="EMBL" id="PHT72684.1"/>
    </source>
</evidence>
<reference evidence="4 5" key="2">
    <citation type="journal article" date="2017" name="Genome Biol.">
        <title>New reference genome sequences of hot pepper reveal the massive evolution of plant disease-resistance genes by retroduplication.</title>
        <authorList>
            <person name="Kim S."/>
            <person name="Park J."/>
            <person name="Yeom S.I."/>
            <person name="Kim Y.M."/>
            <person name="Seo E."/>
            <person name="Kim K.T."/>
            <person name="Kim M.S."/>
            <person name="Lee J.M."/>
            <person name="Cheong K."/>
            <person name="Shin H.S."/>
            <person name="Kim S.B."/>
            <person name="Han K."/>
            <person name="Lee J."/>
            <person name="Park M."/>
            <person name="Lee H.A."/>
            <person name="Lee H.Y."/>
            <person name="Lee Y."/>
            <person name="Oh S."/>
            <person name="Lee J.H."/>
            <person name="Choi E."/>
            <person name="Choi E."/>
            <person name="Lee S.E."/>
            <person name="Jeon J."/>
            <person name="Kim H."/>
            <person name="Choi G."/>
            <person name="Song H."/>
            <person name="Lee J."/>
            <person name="Lee S.C."/>
            <person name="Kwon J.K."/>
            <person name="Lee H.Y."/>
            <person name="Koo N."/>
            <person name="Hong Y."/>
            <person name="Kim R.W."/>
            <person name="Kang W.H."/>
            <person name="Huh J.H."/>
            <person name="Kang B.C."/>
            <person name="Yang T.J."/>
            <person name="Lee Y.H."/>
            <person name="Bennetzen J.L."/>
            <person name="Choi D."/>
        </authorList>
    </citation>
    <scope>NUCLEOTIDE SEQUENCE [LARGE SCALE GENOMIC DNA]</scope>
    <source>
        <strain evidence="5">cv. CM334</strain>
    </source>
</reference>
<dbReference type="OMA" id="YEDHHCD"/>
<keyword evidence="2" id="KW-0677">Repeat</keyword>
<dbReference type="Proteomes" id="UP000222542">
    <property type="component" value="Unassembled WGS sequence"/>
</dbReference>
<name>A0A2G2YSN0_CAPAN</name>
<sequence length="218" mass="24833">METNLGSKQLIKKHEFLRVIIQCLYSLGYGKSAVCLESESGIAYKSVEFETLESHIRYANWDACIDTLNTLNDLSSDTRASALFLVLKQWFVENLNRGEDSLTLEILQKRISGLEVGREKVHNLAFGLLALKELGLDKGDDPDVVDKFRKDLLMELEKALPPPITLPDRRLEYLVEMALWSQIDKCVFHNSVDGISLYEDHHCDGSQFPIKTIQVENF</sequence>
<dbReference type="AlphaFoldDB" id="A0A2G2YSN0"/>
<reference evidence="4 5" key="1">
    <citation type="journal article" date="2014" name="Nat. Genet.">
        <title>Genome sequence of the hot pepper provides insights into the evolution of pungency in Capsicum species.</title>
        <authorList>
            <person name="Kim S."/>
            <person name="Park M."/>
            <person name="Yeom S.I."/>
            <person name="Kim Y.M."/>
            <person name="Lee J.M."/>
            <person name="Lee H.A."/>
            <person name="Seo E."/>
            <person name="Choi J."/>
            <person name="Cheong K."/>
            <person name="Kim K.T."/>
            <person name="Jung K."/>
            <person name="Lee G.W."/>
            <person name="Oh S.K."/>
            <person name="Bae C."/>
            <person name="Kim S.B."/>
            <person name="Lee H.Y."/>
            <person name="Kim S.Y."/>
            <person name="Kim M.S."/>
            <person name="Kang B.C."/>
            <person name="Jo Y.D."/>
            <person name="Yang H.B."/>
            <person name="Jeong H.J."/>
            <person name="Kang W.H."/>
            <person name="Kwon J.K."/>
            <person name="Shin C."/>
            <person name="Lim J.Y."/>
            <person name="Park J.H."/>
            <person name="Huh J.H."/>
            <person name="Kim J.S."/>
            <person name="Kim B.D."/>
            <person name="Cohen O."/>
            <person name="Paran I."/>
            <person name="Suh M.C."/>
            <person name="Lee S.B."/>
            <person name="Kim Y.K."/>
            <person name="Shin Y."/>
            <person name="Noh S.J."/>
            <person name="Park J."/>
            <person name="Seo Y.S."/>
            <person name="Kwon S.Y."/>
            <person name="Kim H.A."/>
            <person name="Park J.M."/>
            <person name="Kim H.J."/>
            <person name="Choi S.B."/>
            <person name="Bosland P.W."/>
            <person name="Reeves G."/>
            <person name="Jo S.H."/>
            <person name="Lee B.W."/>
            <person name="Cho H.T."/>
            <person name="Choi H.S."/>
            <person name="Lee M.S."/>
            <person name="Yu Y."/>
            <person name="Do Choi Y."/>
            <person name="Park B.S."/>
            <person name="van Deynze A."/>
            <person name="Ashrafi H."/>
            <person name="Hill T."/>
            <person name="Kim W.T."/>
            <person name="Pai H.S."/>
            <person name="Ahn H.K."/>
            <person name="Yeam I."/>
            <person name="Giovannoni J.J."/>
            <person name="Rose J.K."/>
            <person name="Sorensen I."/>
            <person name="Lee S.J."/>
            <person name="Kim R.W."/>
            <person name="Choi I.Y."/>
            <person name="Choi B.S."/>
            <person name="Lim J.S."/>
            <person name="Lee Y.H."/>
            <person name="Choi D."/>
        </authorList>
    </citation>
    <scope>NUCLEOTIDE SEQUENCE [LARGE SCALE GENOMIC DNA]</scope>
    <source>
        <strain evidence="5">cv. CM334</strain>
    </source>
</reference>
<dbReference type="PROSITE" id="PS50896">
    <property type="entry name" value="LISH"/>
    <property type="match status" value="1"/>
</dbReference>
<dbReference type="PROSITE" id="PS50897">
    <property type="entry name" value="CTLH"/>
    <property type="match status" value="1"/>
</dbReference>
<dbReference type="InterPro" id="IPR051350">
    <property type="entry name" value="WD_repeat-ST_regulator"/>
</dbReference>
<dbReference type="Pfam" id="PF23627">
    <property type="entry name" value="LisH_WDR26"/>
    <property type="match status" value="1"/>
</dbReference>
<protein>
    <recommendedName>
        <fullName evidence="3">CTLH domain-containing protein</fullName>
    </recommendedName>
</protein>
<evidence type="ECO:0000256" key="2">
    <source>
        <dbReference type="ARBA" id="ARBA00022737"/>
    </source>
</evidence>
<evidence type="ECO:0000256" key="1">
    <source>
        <dbReference type="ARBA" id="ARBA00022574"/>
    </source>
</evidence>
<gene>
    <name evidence="4" type="ORF">T459_23469</name>
</gene>
<dbReference type="PANTHER" id="PTHR22838:SF23">
    <property type="entry name" value="WD REPEAT-CONTAINING PROTEIN WDS HOMOLOG"/>
    <property type="match status" value="1"/>
</dbReference>
<proteinExistence type="predicted"/>
<organism evidence="4 5">
    <name type="scientific">Capsicum annuum</name>
    <name type="common">Capsicum pepper</name>
    <dbReference type="NCBI Taxonomy" id="4072"/>
    <lineage>
        <taxon>Eukaryota</taxon>
        <taxon>Viridiplantae</taxon>
        <taxon>Streptophyta</taxon>
        <taxon>Embryophyta</taxon>
        <taxon>Tracheophyta</taxon>
        <taxon>Spermatophyta</taxon>
        <taxon>Magnoliopsida</taxon>
        <taxon>eudicotyledons</taxon>
        <taxon>Gunneridae</taxon>
        <taxon>Pentapetalae</taxon>
        <taxon>asterids</taxon>
        <taxon>lamiids</taxon>
        <taxon>Solanales</taxon>
        <taxon>Solanaceae</taxon>
        <taxon>Solanoideae</taxon>
        <taxon>Capsiceae</taxon>
        <taxon>Capsicum</taxon>
    </lineage>
</organism>
<keyword evidence="5" id="KW-1185">Reference proteome</keyword>
<dbReference type="STRING" id="4072.A0A2G2YSN0"/>
<feature type="domain" description="CTLH" evidence="3">
    <location>
        <begin position="45"/>
        <end position="102"/>
    </location>
</feature>
<keyword evidence="1" id="KW-0853">WD repeat</keyword>
<evidence type="ECO:0000313" key="5">
    <source>
        <dbReference type="Proteomes" id="UP000222542"/>
    </source>
</evidence>
<dbReference type="EMBL" id="AYRZ02000009">
    <property type="protein sequence ID" value="PHT72684.1"/>
    <property type="molecule type" value="Genomic_DNA"/>
</dbReference>
<dbReference type="Gramene" id="PHT72684">
    <property type="protein sequence ID" value="PHT72684"/>
    <property type="gene ID" value="T459_23469"/>
</dbReference>
<accession>A0A2G2YSN0</accession>
<comment type="caution">
    <text evidence="4">The sequence shown here is derived from an EMBL/GenBank/DDBJ whole genome shotgun (WGS) entry which is preliminary data.</text>
</comment>
<dbReference type="InterPro" id="IPR006595">
    <property type="entry name" value="CTLH_C"/>
</dbReference>
<dbReference type="PANTHER" id="PTHR22838">
    <property type="entry name" value="WD REPEAT PROTEIN 26-RELATED"/>
    <property type="match status" value="1"/>
</dbReference>
<evidence type="ECO:0000259" key="3">
    <source>
        <dbReference type="PROSITE" id="PS50897"/>
    </source>
</evidence>
<dbReference type="InterPro" id="IPR006594">
    <property type="entry name" value="LisH"/>
</dbReference>